<gene>
    <name evidence="8" type="ORF">GOP47_0017781</name>
</gene>
<sequence>MLLYASLIPGLFLVCFDAACELAERIAFFAVGANLGTYIVFQFHIFPSDAATLITNWVAAAYVLCVLGGFLADAYWGRFKTILVFLCVYVVGMILLTVGASLSSLRPPPCDIALHPETCLPSSKHDLAFLYAGLYTIALGTGGIKANVSSFGADQFDDNDEKEKKLKSSFFNWFYFAINLGALFAITVLVYIEDQKGFSWGFGIPTVICFLSIVIFLFGIPTYRHKLVSGSALTRFAQVLVASIRQKNAVVPDETMLYEVDDRKSSAILGVRKLRHTDDLKFLDKAAVDMDNHAFRGEVVSPWKLCTVTQVEEFKSIIRILPIWFFTIFISTTFFQISSFFIQQGNTMDRKLSSSFEIPAASLPIFGTINSLILLPLYDYWLVPILRRATGHERGLTALQRIGVGLFVSIFSMVSAALVEVKRRNAAADAGLLDLPSATIPISIFWLAPQYFLAGTSEVFAYVGQLEFFYDEVSDGIRSVSTALFLLSVGVGNWVSVMIVNIIKSATGKTDGWITNNLNRSKLDRFYWVLAALSCVNLLAFMFCASFYKYKKSNRSVFDESQGSTPVHDIL</sequence>
<evidence type="ECO:0000256" key="2">
    <source>
        <dbReference type="ARBA" id="ARBA00005982"/>
    </source>
</evidence>
<dbReference type="CDD" id="cd17351">
    <property type="entry name" value="MFS_NPF"/>
    <property type="match status" value="1"/>
</dbReference>
<comment type="subcellular location">
    <subcellularLocation>
        <location evidence="1 6">Membrane</location>
        <topology evidence="1 6">Multi-pass membrane protein</topology>
    </subcellularLocation>
</comment>
<keyword evidence="5 7" id="KW-0472">Membrane</keyword>
<feature type="transmembrane region" description="Helical" evidence="7">
    <location>
        <begin position="27"/>
        <end position="46"/>
    </location>
</feature>
<name>A0A9D4Z9I4_ADICA</name>
<evidence type="ECO:0000313" key="8">
    <source>
        <dbReference type="EMBL" id="KAI5067253.1"/>
    </source>
</evidence>
<feature type="transmembrane region" description="Helical" evidence="7">
    <location>
        <begin position="53"/>
        <end position="76"/>
    </location>
</feature>
<evidence type="ECO:0000256" key="1">
    <source>
        <dbReference type="ARBA" id="ARBA00004141"/>
    </source>
</evidence>
<dbReference type="InterPro" id="IPR036259">
    <property type="entry name" value="MFS_trans_sf"/>
</dbReference>
<dbReference type="SUPFAM" id="SSF103473">
    <property type="entry name" value="MFS general substrate transporter"/>
    <property type="match status" value="1"/>
</dbReference>
<feature type="transmembrane region" description="Helical" evidence="7">
    <location>
        <begin position="362"/>
        <end position="381"/>
    </location>
</feature>
<dbReference type="GO" id="GO:0016020">
    <property type="term" value="C:membrane"/>
    <property type="evidence" value="ECO:0007669"/>
    <property type="project" value="UniProtKB-SubCell"/>
</dbReference>
<evidence type="ECO:0000256" key="7">
    <source>
        <dbReference type="SAM" id="Phobius"/>
    </source>
</evidence>
<dbReference type="PANTHER" id="PTHR11654">
    <property type="entry name" value="OLIGOPEPTIDE TRANSPORTER-RELATED"/>
    <property type="match status" value="1"/>
</dbReference>
<evidence type="ECO:0000256" key="3">
    <source>
        <dbReference type="ARBA" id="ARBA00022692"/>
    </source>
</evidence>
<feature type="transmembrane region" description="Helical" evidence="7">
    <location>
        <begin position="484"/>
        <end position="506"/>
    </location>
</feature>
<dbReference type="Gene3D" id="1.20.1250.20">
    <property type="entry name" value="MFS general substrate transporter like domains"/>
    <property type="match status" value="1"/>
</dbReference>
<proteinExistence type="inferred from homology"/>
<feature type="transmembrane region" description="Helical" evidence="7">
    <location>
        <begin position="402"/>
        <end position="419"/>
    </location>
</feature>
<protein>
    <submittedName>
        <fullName evidence="8">Uncharacterized protein</fullName>
    </submittedName>
</protein>
<feature type="transmembrane region" description="Helical" evidence="7">
    <location>
        <begin position="439"/>
        <end position="463"/>
    </location>
</feature>
<evidence type="ECO:0000256" key="6">
    <source>
        <dbReference type="RuleBase" id="RU003755"/>
    </source>
</evidence>
<reference evidence="8" key="1">
    <citation type="submission" date="2021-01" db="EMBL/GenBank/DDBJ databases">
        <title>Adiantum capillus-veneris genome.</title>
        <authorList>
            <person name="Fang Y."/>
            <person name="Liao Q."/>
        </authorList>
    </citation>
    <scope>NUCLEOTIDE SEQUENCE</scope>
    <source>
        <strain evidence="8">H3</strain>
        <tissue evidence="8">Leaf</tissue>
    </source>
</reference>
<dbReference type="Pfam" id="PF00854">
    <property type="entry name" value="PTR2"/>
    <property type="match status" value="1"/>
</dbReference>
<organism evidence="8 9">
    <name type="scientific">Adiantum capillus-veneris</name>
    <name type="common">Maidenhair fern</name>
    <dbReference type="NCBI Taxonomy" id="13818"/>
    <lineage>
        <taxon>Eukaryota</taxon>
        <taxon>Viridiplantae</taxon>
        <taxon>Streptophyta</taxon>
        <taxon>Embryophyta</taxon>
        <taxon>Tracheophyta</taxon>
        <taxon>Polypodiopsida</taxon>
        <taxon>Polypodiidae</taxon>
        <taxon>Polypodiales</taxon>
        <taxon>Pteridineae</taxon>
        <taxon>Pteridaceae</taxon>
        <taxon>Vittarioideae</taxon>
        <taxon>Adiantum</taxon>
    </lineage>
</organism>
<feature type="transmembrane region" description="Helical" evidence="7">
    <location>
        <begin position="198"/>
        <end position="220"/>
    </location>
</feature>
<feature type="transmembrane region" description="Helical" evidence="7">
    <location>
        <begin position="82"/>
        <end position="102"/>
    </location>
</feature>
<dbReference type="InterPro" id="IPR018456">
    <property type="entry name" value="PTR2_symporter_CS"/>
</dbReference>
<keyword evidence="9" id="KW-1185">Reference proteome</keyword>
<feature type="transmembrane region" description="Helical" evidence="7">
    <location>
        <begin position="323"/>
        <end position="342"/>
    </location>
</feature>
<dbReference type="EMBL" id="JABFUD020000017">
    <property type="protein sequence ID" value="KAI5067253.1"/>
    <property type="molecule type" value="Genomic_DNA"/>
</dbReference>
<dbReference type="InterPro" id="IPR000109">
    <property type="entry name" value="POT_fam"/>
</dbReference>
<feature type="transmembrane region" description="Helical" evidence="7">
    <location>
        <begin position="526"/>
        <end position="548"/>
    </location>
</feature>
<keyword evidence="3 6" id="KW-0812">Transmembrane</keyword>
<dbReference type="OrthoDB" id="8904098at2759"/>
<evidence type="ECO:0000256" key="4">
    <source>
        <dbReference type="ARBA" id="ARBA00022989"/>
    </source>
</evidence>
<comment type="caution">
    <text evidence="8">The sequence shown here is derived from an EMBL/GenBank/DDBJ whole genome shotgun (WGS) entry which is preliminary data.</text>
</comment>
<dbReference type="GO" id="GO:0022857">
    <property type="term" value="F:transmembrane transporter activity"/>
    <property type="evidence" value="ECO:0007669"/>
    <property type="project" value="InterPro"/>
</dbReference>
<evidence type="ECO:0000256" key="5">
    <source>
        <dbReference type="ARBA" id="ARBA00023136"/>
    </source>
</evidence>
<dbReference type="AlphaFoldDB" id="A0A9D4Z9I4"/>
<feature type="transmembrane region" description="Helical" evidence="7">
    <location>
        <begin position="170"/>
        <end position="192"/>
    </location>
</feature>
<dbReference type="PROSITE" id="PS01023">
    <property type="entry name" value="PTR2_2"/>
    <property type="match status" value="1"/>
</dbReference>
<comment type="similarity">
    <text evidence="2 6">Belongs to the major facilitator superfamily. Proton-dependent oligopeptide transporter (POT/PTR) (TC 2.A.17) family.</text>
</comment>
<keyword evidence="4 7" id="KW-1133">Transmembrane helix</keyword>
<keyword evidence="6" id="KW-0813">Transport</keyword>
<accession>A0A9D4Z9I4</accession>
<dbReference type="GO" id="GO:0006857">
    <property type="term" value="P:oligopeptide transport"/>
    <property type="evidence" value="ECO:0007669"/>
    <property type="project" value="InterPro"/>
</dbReference>
<dbReference type="Proteomes" id="UP000886520">
    <property type="component" value="Chromosome 17"/>
</dbReference>
<evidence type="ECO:0000313" key="9">
    <source>
        <dbReference type="Proteomes" id="UP000886520"/>
    </source>
</evidence>